<dbReference type="InterPro" id="IPR046947">
    <property type="entry name" value="LytR-like"/>
</dbReference>
<keyword evidence="1" id="KW-0597">Phosphoprotein</keyword>
<gene>
    <name evidence="4" type="ORF">SAMN05421786_11242</name>
</gene>
<evidence type="ECO:0000313" key="4">
    <source>
        <dbReference type="EMBL" id="SIT23709.1"/>
    </source>
</evidence>
<feature type="domain" description="Response regulatory" evidence="2">
    <location>
        <begin position="6"/>
        <end position="117"/>
    </location>
</feature>
<name>A0A1N7QLN0_9FLAO</name>
<accession>A0A1N7QLN0</accession>
<dbReference type="Pfam" id="PF04397">
    <property type="entry name" value="LytTR"/>
    <property type="match status" value="1"/>
</dbReference>
<dbReference type="InterPro" id="IPR007492">
    <property type="entry name" value="LytTR_DNA-bd_dom"/>
</dbReference>
<dbReference type="OrthoDB" id="2168082at2"/>
<feature type="domain" description="HTH LytTR-type" evidence="3">
    <location>
        <begin position="132"/>
        <end position="231"/>
    </location>
</feature>
<evidence type="ECO:0000259" key="3">
    <source>
        <dbReference type="PROSITE" id="PS50930"/>
    </source>
</evidence>
<dbReference type="RefSeq" id="WP_076553870.1">
    <property type="nucleotide sequence ID" value="NZ_FTOL01000012.1"/>
</dbReference>
<evidence type="ECO:0000259" key="2">
    <source>
        <dbReference type="PROSITE" id="PS50110"/>
    </source>
</evidence>
<dbReference type="EMBL" id="FTOL01000012">
    <property type="protein sequence ID" value="SIT23709.1"/>
    <property type="molecule type" value="Genomic_DNA"/>
</dbReference>
<dbReference type="PROSITE" id="PS50110">
    <property type="entry name" value="RESPONSE_REGULATORY"/>
    <property type="match status" value="1"/>
</dbReference>
<dbReference type="AlphaFoldDB" id="A0A1N7QLN0"/>
<keyword evidence="5" id="KW-1185">Reference proteome</keyword>
<dbReference type="InterPro" id="IPR001789">
    <property type="entry name" value="Sig_transdc_resp-reg_receiver"/>
</dbReference>
<dbReference type="PROSITE" id="PS50930">
    <property type="entry name" value="HTH_LYTTR"/>
    <property type="match status" value="1"/>
</dbReference>
<evidence type="ECO:0000313" key="5">
    <source>
        <dbReference type="Proteomes" id="UP000186744"/>
    </source>
</evidence>
<dbReference type="Pfam" id="PF00072">
    <property type="entry name" value="Response_reg"/>
    <property type="match status" value="1"/>
</dbReference>
<evidence type="ECO:0000256" key="1">
    <source>
        <dbReference type="PROSITE-ProRule" id="PRU00169"/>
    </source>
</evidence>
<dbReference type="Gene3D" id="2.40.50.1020">
    <property type="entry name" value="LytTr DNA-binding domain"/>
    <property type="match status" value="1"/>
</dbReference>
<proteinExistence type="predicted"/>
<dbReference type="GO" id="GO:0000156">
    <property type="term" value="F:phosphorelay response regulator activity"/>
    <property type="evidence" value="ECO:0007669"/>
    <property type="project" value="InterPro"/>
</dbReference>
<dbReference type="Gene3D" id="3.40.50.2300">
    <property type="match status" value="1"/>
</dbReference>
<sequence length="234" mass="27922">MRQKINCIILDDEPFAVRLLNDYAQKTDLLNIIYAGSDVYEVMRLLGSENIDLIFIDIQMPELTGIEMMKMFNKNHNFIVTTAYAEYALEAFDFHVVDFLLKPITFNRFYQGVQKFIQWQQAFIPESQMDHLFVRSDRKYYKIALDEIIYIEGLKDYIRIHTINDKIMVLENMKDILEKLPENRFMRIHRSYIIATDKIKVIEGNRIQMRNMDFVTVGETYRKPFSEWIESSGR</sequence>
<dbReference type="SMART" id="SM00448">
    <property type="entry name" value="REC"/>
    <property type="match status" value="1"/>
</dbReference>
<dbReference type="SMART" id="SM00850">
    <property type="entry name" value="LytTR"/>
    <property type="match status" value="1"/>
</dbReference>
<protein>
    <submittedName>
        <fullName evidence="4">Two component transcriptional regulator, LytTR family</fullName>
    </submittedName>
</protein>
<dbReference type="PANTHER" id="PTHR37299">
    <property type="entry name" value="TRANSCRIPTIONAL REGULATOR-RELATED"/>
    <property type="match status" value="1"/>
</dbReference>
<dbReference type="SUPFAM" id="SSF52172">
    <property type="entry name" value="CheY-like"/>
    <property type="match status" value="1"/>
</dbReference>
<dbReference type="Proteomes" id="UP000186744">
    <property type="component" value="Unassembled WGS sequence"/>
</dbReference>
<reference evidence="5" key="1">
    <citation type="submission" date="2017-01" db="EMBL/GenBank/DDBJ databases">
        <authorList>
            <person name="Varghese N."/>
            <person name="Submissions S."/>
        </authorList>
    </citation>
    <scope>NUCLEOTIDE SEQUENCE [LARGE SCALE GENOMIC DNA]</scope>
    <source>
        <strain evidence="5">DSM 18017</strain>
    </source>
</reference>
<organism evidence="4 5">
    <name type="scientific">Chryseobacterium ureilyticum</name>
    <dbReference type="NCBI Taxonomy" id="373668"/>
    <lineage>
        <taxon>Bacteria</taxon>
        <taxon>Pseudomonadati</taxon>
        <taxon>Bacteroidota</taxon>
        <taxon>Flavobacteriia</taxon>
        <taxon>Flavobacteriales</taxon>
        <taxon>Weeksellaceae</taxon>
        <taxon>Chryseobacterium group</taxon>
        <taxon>Chryseobacterium</taxon>
    </lineage>
</organism>
<dbReference type="PANTHER" id="PTHR37299:SF1">
    <property type="entry name" value="STAGE 0 SPORULATION PROTEIN A HOMOLOG"/>
    <property type="match status" value="1"/>
</dbReference>
<dbReference type="GO" id="GO:0003677">
    <property type="term" value="F:DNA binding"/>
    <property type="evidence" value="ECO:0007669"/>
    <property type="project" value="InterPro"/>
</dbReference>
<feature type="modified residue" description="4-aspartylphosphate" evidence="1">
    <location>
        <position position="57"/>
    </location>
</feature>
<dbReference type="InterPro" id="IPR011006">
    <property type="entry name" value="CheY-like_superfamily"/>
</dbReference>
<dbReference type="STRING" id="373668.SAMN05421786_11242"/>